<name>A0ABT8Y7I3_9SPHN</name>
<evidence type="ECO:0000313" key="3">
    <source>
        <dbReference type="Proteomes" id="UP001169764"/>
    </source>
</evidence>
<keyword evidence="3" id="KW-1185">Reference proteome</keyword>
<evidence type="ECO:0000256" key="1">
    <source>
        <dbReference type="SAM" id="MobiDB-lite"/>
    </source>
</evidence>
<comment type="caution">
    <text evidence="2">The sequence shown here is derived from an EMBL/GenBank/DDBJ whole genome shotgun (WGS) entry which is preliminary data.</text>
</comment>
<dbReference type="RefSeq" id="WP_303541341.1">
    <property type="nucleotide sequence ID" value="NZ_JAUOTP010000003.1"/>
</dbReference>
<proteinExistence type="predicted"/>
<organism evidence="2 3">
    <name type="scientific">Sphingomonas natans</name>
    <dbReference type="NCBI Taxonomy" id="3063330"/>
    <lineage>
        <taxon>Bacteria</taxon>
        <taxon>Pseudomonadati</taxon>
        <taxon>Pseudomonadota</taxon>
        <taxon>Alphaproteobacteria</taxon>
        <taxon>Sphingomonadales</taxon>
        <taxon>Sphingomonadaceae</taxon>
        <taxon>Sphingomonas</taxon>
    </lineage>
</organism>
<reference evidence="2" key="1">
    <citation type="submission" date="2023-07" db="EMBL/GenBank/DDBJ databases">
        <authorList>
            <person name="Kim M."/>
        </authorList>
    </citation>
    <scope>NUCLEOTIDE SEQUENCE</scope>
    <source>
        <strain evidence="2">BIUV-7</strain>
    </source>
</reference>
<feature type="region of interest" description="Disordered" evidence="1">
    <location>
        <begin position="1"/>
        <end position="92"/>
    </location>
</feature>
<evidence type="ECO:0000313" key="2">
    <source>
        <dbReference type="EMBL" id="MDO6414278.1"/>
    </source>
</evidence>
<protein>
    <submittedName>
        <fullName evidence="2">Uncharacterized protein</fullName>
    </submittedName>
</protein>
<accession>A0ABT8Y7I3</accession>
<feature type="compositionally biased region" description="Basic and acidic residues" evidence="1">
    <location>
        <begin position="33"/>
        <end position="70"/>
    </location>
</feature>
<gene>
    <name evidence="2" type="ORF">Q4F19_07775</name>
</gene>
<dbReference type="EMBL" id="JAUOTP010000003">
    <property type="protein sequence ID" value="MDO6414278.1"/>
    <property type="molecule type" value="Genomic_DNA"/>
</dbReference>
<sequence>MRPPKRGPPRPGNGYSIISIRGTEPGEPQRVLTVEEKDMTKLSESERDKLPPSKFAEPDKRAYPIEDTAHAKNAKARASQAAKAGRISKAEEKKIDTKADTVIKKG</sequence>
<dbReference type="Proteomes" id="UP001169764">
    <property type="component" value="Unassembled WGS sequence"/>
</dbReference>